<dbReference type="EMBL" id="UOFZ01000028">
    <property type="protein sequence ID" value="VAX12302.1"/>
    <property type="molecule type" value="Genomic_DNA"/>
</dbReference>
<evidence type="ECO:0000313" key="12">
    <source>
        <dbReference type="EMBL" id="VAX12302.1"/>
    </source>
</evidence>
<evidence type="ECO:0000256" key="11">
    <source>
        <dbReference type="SAM" id="Phobius"/>
    </source>
</evidence>
<keyword evidence="9 11" id="KW-1133">Transmembrane helix</keyword>
<evidence type="ECO:0000256" key="6">
    <source>
        <dbReference type="ARBA" id="ARBA00022692"/>
    </source>
</evidence>
<keyword evidence="10 11" id="KW-0472">Membrane</keyword>
<evidence type="ECO:0000256" key="2">
    <source>
        <dbReference type="ARBA" id="ARBA00022448"/>
    </source>
</evidence>
<evidence type="ECO:0000256" key="8">
    <source>
        <dbReference type="ARBA" id="ARBA00022914"/>
    </source>
</evidence>
<dbReference type="InterPro" id="IPR003457">
    <property type="entry name" value="Transprt_MerT"/>
</dbReference>
<comment type="subcellular location">
    <subcellularLocation>
        <location evidence="1">Cell inner membrane</location>
        <topology evidence="1">Multi-pass membrane protein</topology>
    </subcellularLocation>
</comment>
<keyword evidence="5" id="KW-0997">Cell inner membrane</keyword>
<keyword evidence="7" id="KW-0479">Metal-binding</keyword>
<evidence type="ECO:0000256" key="10">
    <source>
        <dbReference type="ARBA" id="ARBA00023136"/>
    </source>
</evidence>
<evidence type="ECO:0000256" key="7">
    <source>
        <dbReference type="ARBA" id="ARBA00022723"/>
    </source>
</evidence>
<evidence type="ECO:0000256" key="5">
    <source>
        <dbReference type="ARBA" id="ARBA00022519"/>
    </source>
</evidence>
<feature type="transmembrane region" description="Helical" evidence="11">
    <location>
        <begin position="12"/>
        <end position="43"/>
    </location>
</feature>
<evidence type="ECO:0000256" key="3">
    <source>
        <dbReference type="ARBA" id="ARBA00022466"/>
    </source>
</evidence>
<evidence type="ECO:0000256" key="4">
    <source>
        <dbReference type="ARBA" id="ARBA00022475"/>
    </source>
</evidence>
<keyword evidence="6 11" id="KW-0812">Transmembrane</keyword>
<proteinExistence type="predicted"/>
<protein>
    <submittedName>
        <fullName evidence="12">Mercuric transport protein, MerT</fullName>
    </submittedName>
</protein>
<evidence type="ECO:0000256" key="1">
    <source>
        <dbReference type="ARBA" id="ARBA00004429"/>
    </source>
</evidence>
<keyword evidence="8" id="KW-0476">Mercury</keyword>
<dbReference type="AlphaFoldDB" id="A0A3B1B867"/>
<feature type="transmembrane region" description="Helical" evidence="11">
    <location>
        <begin position="95"/>
        <end position="114"/>
    </location>
</feature>
<dbReference type="GO" id="GO:0005886">
    <property type="term" value="C:plasma membrane"/>
    <property type="evidence" value="ECO:0007669"/>
    <property type="project" value="UniProtKB-SubCell"/>
</dbReference>
<feature type="transmembrane region" description="Helical" evidence="11">
    <location>
        <begin position="55"/>
        <end position="74"/>
    </location>
</feature>
<dbReference type="GO" id="GO:0015097">
    <property type="term" value="F:mercury ion transmembrane transporter activity"/>
    <property type="evidence" value="ECO:0007669"/>
    <property type="project" value="InterPro"/>
</dbReference>
<dbReference type="GO" id="GO:0046872">
    <property type="term" value="F:metal ion binding"/>
    <property type="evidence" value="ECO:0007669"/>
    <property type="project" value="UniProtKB-KW"/>
</dbReference>
<evidence type="ECO:0000256" key="9">
    <source>
        <dbReference type="ARBA" id="ARBA00022989"/>
    </source>
</evidence>
<name>A0A3B1B867_9ZZZZ</name>
<reference evidence="12" key="1">
    <citation type="submission" date="2018-06" db="EMBL/GenBank/DDBJ databases">
        <authorList>
            <person name="Zhirakovskaya E."/>
        </authorList>
    </citation>
    <scope>NUCLEOTIDE SEQUENCE</scope>
</reference>
<organism evidence="12">
    <name type="scientific">hydrothermal vent metagenome</name>
    <dbReference type="NCBI Taxonomy" id="652676"/>
    <lineage>
        <taxon>unclassified sequences</taxon>
        <taxon>metagenomes</taxon>
        <taxon>ecological metagenomes</taxon>
    </lineage>
</organism>
<sequence>MSETPIQSSQRSMIAAIVAGIGASLCCVGPLVLLMLGIGGSWISTLTALEPIRPLFIGITLVFIYLAFRKLYLLPVSCDIDKACAKPATRRNQRIIFWLLSSFIIALLAFPWYAEYLID</sequence>
<dbReference type="Gene3D" id="1.10.287.910">
    <property type="entry name" value="bacterial mercury transporter, merf"/>
    <property type="match status" value="1"/>
</dbReference>
<keyword evidence="3" id="KW-0475">Mercuric resistance</keyword>
<dbReference type="Pfam" id="PF02411">
    <property type="entry name" value="MerT"/>
    <property type="match status" value="1"/>
</dbReference>
<accession>A0A3B1B867</accession>
<keyword evidence="2" id="KW-0813">Transport</keyword>
<gene>
    <name evidence="12" type="ORF">MNBD_GAMMA24-480</name>
</gene>
<keyword evidence="4" id="KW-1003">Cell membrane</keyword>